<organism evidence="12 14">
    <name type="scientific">Roseomonas gilardii</name>
    <dbReference type="NCBI Taxonomy" id="257708"/>
    <lineage>
        <taxon>Bacteria</taxon>
        <taxon>Pseudomonadati</taxon>
        <taxon>Pseudomonadota</taxon>
        <taxon>Alphaproteobacteria</taxon>
        <taxon>Acetobacterales</taxon>
        <taxon>Roseomonadaceae</taxon>
        <taxon>Roseomonas</taxon>
    </lineage>
</organism>
<dbReference type="KEGG" id="rgi:RGI145_08885"/>
<dbReference type="GO" id="GO:0003677">
    <property type="term" value="F:DNA binding"/>
    <property type="evidence" value="ECO:0007669"/>
    <property type="project" value="UniProtKB-UniRule"/>
</dbReference>
<dbReference type="eggNOG" id="COG1758">
    <property type="taxonomic scope" value="Bacteria"/>
</dbReference>
<evidence type="ECO:0000256" key="3">
    <source>
        <dbReference type="ARBA" id="ARBA00013725"/>
    </source>
</evidence>
<dbReference type="STRING" id="257708.RGI145_08885"/>
<evidence type="ECO:0000256" key="1">
    <source>
        <dbReference type="ARBA" id="ARBA00006711"/>
    </source>
</evidence>
<dbReference type="GO" id="GO:0000428">
    <property type="term" value="C:DNA-directed RNA polymerase complex"/>
    <property type="evidence" value="ECO:0007669"/>
    <property type="project" value="UniProtKB-KW"/>
</dbReference>
<reference evidence="12 14" key="1">
    <citation type="submission" date="2016-05" db="EMBL/GenBank/DDBJ databases">
        <title>Complete Genome and Methylome Analysis of Psychrotrophic Bacterial Isolates from Antarctic Lake Untersee.</title>
        <authorList>
            <person name="Fomenkov A."/>
            <person name="Akimov V.N."/>
            <person name="Vasilyeva L.V."/>
            <person name="Andersen D."/>
            <person name="Vincze T."/>
            <person name="Roberts R.J."/>
        </authorList>
    </citation>
    <scope>NUCLEOTIDE SEQUENCE [LARGE SCALE GENOMIC DNA]</scope>
    <source>
        <strain evidence="12 14">U14-5</strain>
    </source>
</reference>
<dbReference type="GO" id="GO:0003899">
    <property type="term" value="F:DNA-directed RNA polymerase activity"/>
    <property type="evidence" value="ECO:0007669"/>
    <property type="project" value="UniProtKB-UniRule"/>
</dbReference>
<evidence type="ECO:0000313" key="15">
    <source>
        <dbReference type="Proteomes" id="UP001258945"/>
    </source>
</evidence>
<evidence type="ECO:0000256" key="8">
    <source>
        <dbReference type="ARBA" id="ARBA00029924"/>
    </source>
</evidence>
<dbReference type="HAMAP" id="MF_00366">
    <property type="entry name" value="RNApol_bact_RpoZ"/>
    <property type="match status" value="1"/>
</dbReference>
<keyword evidence="5 11" id="KW-0808">Transferase</keyword>
<evidence type="ECO:0000256" key="4">
    <source>
        <dbReference type="ARBA" id="ARBA00022478"/>
    </source>
</evidence>
<dbReference type="NCBIfam" id="TIGR00690">
    <property type="entry name" value="rpoZ"/>
    <property type="match status" value="1"/>
</dbReference>
<dbReference type="AlphaFoldDB" id="A0A1L7AEH2"/>
<dbReference type="EC" id="2.7.7.6" evidence="2 11"/>
<evidence type="ECO:0000256" key="9">
    <source>
        <dbReference type="ARBA" id="ARBA00030998"/>
    </source>
</evidence>
<reference evidence="13" key="3">
    <citation type="submission" date="2023-09" db="EMBL/GenBank/DDBJ databases">
        <authorList>
            <person name="Schober I."/>
            <person name="Bunk B."/>
        </authorList>
    </citation>
    <scope>NUCLEOTIDE SEQUENCE</scope>
    <source>
        <strain evidence="13">DSM 103800</strain>
    </source>
</reference>
<name>A0A1L7AEH2_9PROT</name>
<proteinExistence type="inferred from homology"/>
<keyword evidence="15" id="KW-1185">Reference proteome</keyword>
<evidence type="ECO:0000313" key="14">
    <source>
        <dbReference type="Proteomes" id="UP000185494"/>
    </source>
</evidence>
<dbReference type="RefSeq" id="WP_075798086.1">
    <property type="nucleotide sequence ID" value="NZ_CP015583.1"/>
</dbReference>
<comment type="function">
    <text evidence="11">Promotes RNA polymerase assembly. Latches the N- and C-terminal regions of the beta' subunit thereby facilitating its interaction with the beta and alpha subunits.</text>
</comment>
<comment type="similarity">
    <text evidence="1 11">Belongs to the RNA polymerase subunit omega family.</text>
</comment>
<evidence type="ECO:0000256" key="6">
    <source>
        <dbReference type="ARBA" id="ARBA00022695"/>
    </source>
</evidence>
<sequence>MARVTVEDCILQVPNRFELVLKAAQRARNISRGEELTLDRDNDKNPVVALREIADQTVDLEALEQDIVKSLLRAPEPEPVEEEVIDLIATDENIFGVMDVNENEGGDAAASGDDLNPDDIEAAIAAELGGRR</sequence>
<keyword evidence="6 11" id="KW-0548">Nucleotidyltransferase</keyword>
<dbReference type="InterPro" id="IPR006110">
    <property type="entry name" value="Pol_omega/Rpo6/RPB6"/>
</dbReference>
<evidence type="ECO:0000256" key="7">
    <source>
        <dbReference type="ARBA" id="ARBA00023163"/>
    </source>
</evidence>
<dbReference type="Gene3D" id="3.90.940.10">
    <property type="match status" value="1"/>
</dbReference>
<evidence type="ECO:0000256" key="5">
    <source>
        <dbReference type="ARBA" id="ARBA00022679"/>
    </source>
</evidence>
<dbReference type="Pfam" id="PF01192">
    <property type="entry name" value="RNA_pol_Rpb6"/>
    <property type="match status" value="1"/>
</dbReference>
<comment type="catalytic activity">
    <reaction evidence="10 11">
        <text>RNA(n) + a ribonucleoside 5'-triphosphate = RNA(n+1) + diphosphate</text>
        <dbReference type="Rhea" id="RHEA:21248"/>
        <dbReference type="Rhea" id="RHEA-COMP:14527"/>
        <dbReference type="Rhea" id="RHEA-COMP:17342"/>
        <dbReference type="ChEBI" id="CHEBI:33019"/>
        <dbReference type="ChEBI" id="CHEBI:61557"/>
        <dbReference type="ChEBI" id="CHEBI:140395"/>
        <dbReference type="EC" id="2.7.7.6"/>
    </reaction>
</comment>
<dbReference type="EMBL" id="JAVVDO010000019">
    <property type="protein sequence ID" value="MDT8331900.1"/>
    <property type="molecule type" value="Genomic_DNA"/>
</dbReference>
<dbReference type="SUPFAM" id="SSF63562">
    <property type="entry name" value="RPB6/omega subunit-like"/>
    <property type="match status" value="1"/>
</dbReference>
<dbReference type="InterPro" id="IPR003716">
    <property type="entry name" value="DNA-dir_RNA_pol_omega"/>
</dbReference>
<dbReference type="PANTHER" id="PTHR34476">
    <property type="entry name" value="DNA-DIRECTED RNA POLYMERASE SUBUNIT OMEGA"/>
    <property type="match status" value="1"/>
</dbReference>
<evidence type="ECO:0000256" key="11">
    <source>
        <dbReference type="HAMAP-Rule" id="MF_00366"/>
    </source>
</evidence>
<gene>
    <name evidence="11 13" type="primary">rpoZ</name>
    <name evidence="12" type="ORF">RGI145_08885</name>
    <name evidence="13" type="ORF">RQ831_12630</name>
</gene>
<evidence type="ECO:0000313" key="12">
    <source>
        <dbReference type="EMBL" id="APT57194.1"/>
    </source>
</evidence>
<evidence type="ECO:0000256" key="2">
    <source>
        <dbReference type="ARBA" id="ARBA00012418"/>
    </source>
</evidence>
<dbReference type="SMART" id="SM01409">
    <property type="entry name" value="RNA_pol_Rpb6"/>
    <property type="match status" value="1"/>
</dbReference>
<keyword evidence="7 11" id="KW-0804">Transcription</keyword>
<accession>A0A1L7AEH2</accession>
<dbReference type="InterPro" id="IPR036161">
    <property type="entry name" value="RPB6/omega-like_sf"/>
</dbReference>
<comment type="subunit">
    <text evidence="11">The RNAP catalytic core consists of 2 alpha, 1 beta, 1 beta' and 1 omega subunit. When a sigma factor is associated with the core the holoenzyme is formed, which can initiate transcription.</text>
</comment>
<evidence type="ECO:0000313" key="13">
    <source>
        <dbReference type="EMBL" id="MDT8331900.1"/>
    </source>
</evidence>
<evidence type="ECO:0000256" key="10">
    <source>
        <dbReference type="ARBA" id="ARBA00048552"/>
    </source>
</evidence>
<reference evidence="13 15" key="2">
    <citation type="journal article" date="2019" name="Microb. Pathog.">
        <title>Comparison of VITEK 2, MALDI-TOF MS, 16S rRNA gene sequencing, and whole-genome sequencing for identification of Roseomonas mucosa.</title>
        <authorList>
            <person name="Rudolph W.W."/>
            <person name="Gunzer F."/>
            <person name="Trauth M."/>
            <person name="Bunk B."/>
            <person name="Bigge R."/>
            <person name="Schrottner P."/>
        </authorList>
    </citation>
    <scope>NUCLEOTIDE SEQUENCE [LARGE SCALE GENOMIC DNA]</scope>
    <source>
        <strain evidence="13 15">DSM 103800</strain>
    </source>
</reference>
<dbReference type="Proteomes" id="UP001258945">
    <property type="component" value="Unassembled WGS sequence"/>
</dbReference>
<dbReference type="Proteomes" id="UP000185494">
    <property type="component" value="Chromosome 1"/>
</dbReference>
<dbReference type="PANTHER" id="PTHR34476:SF1">
    <property type="entry name" value="DNA-DIRECTED RNA POLYMERASE SUBUNIT OMEGA"/>
    <property type="match status" value="1"/>
</dbReference>
<keyword evidence="4 11" id="KW-0240">DNA-directed RNA polymerase</keyword>
<dbReference type="GO" id="GO:0006351">
    <property type="term" value="P:DNA-templated transcription"/>
    <property type="evidence" value="ECO:0007669"/>
    <property type="project" value="UniProtKB-UniRule"/>
</dbReference>
<protein>
    <recommendedName>
        <fullName evidence="3 11">DNA-directed RNA polymerase subunit omega</fullName>
        <shortName evidence="11">RNAP omega subunit</shortName>
        <ecNumber evidence="2 11">2.7.7.6</ecNumber>
    </recommendedName>
    <alternativeName>
        <fullName evidence="9 11">RNA polymerase omega subunit</fullName>
    </alternativeName>
    <alternativeName>
        <fullName evidence="8 11">Transcriptase subunit omega</fullName>
    </alternativeName>
</protein>
<dbReference type="EMBL" id="CP015583">
    <property type="protein sequence ID" value="APT57194.1"/>
    <property type="molecule type" value="Genomic_DNA"/>
</dbReference>